<keyword evidence="6" id="KW-1185">Reference proteome</keyword>
<evidence type="ECO:0000256" key="2">
    <source>
        <dbReference type="ARBA" id="ARBA00008954"/>
    </source>
</evidence>
<comment type="cofactor">
    <cofactor evidence="1">
        <name>pyridoxal 5'-phosphate</name>
        <dbReference type="ChEBI" id="CHEBI:597326"/>
    </cofactor>
</comment>
<accession>A0A5N6TEJ8</accession>
<proteinExistence type="inferred from homology"/>
<sequence length="175" mass="19931">MRAVPRGRTEVFIAKYGTEANELVFKAAFMAYRRKQRGDASWTKHEQETAMKNQGPGSPDLAILSFNSFHDRSIASLSTTRSKPVKFPQLKYPLAEHEQENGREEELCLQEVEHIIDSWHCLWLVSFSNQIRAREAIIVLLQGLQAITESRGICLNVDEVQTGFGTTGKFWGHEH</sequence>
<dbReference type="GO" id="GO:0009450">
    <property type="term" value="P:gamma-aminobutyric acid catabolic process"/>
    <property type="evidence" value="ECO:0007669"/>
    <property type="project" value="TreeGrafter"/>
</dbReference>
<keyword evidence="4 5" id="KW-0808">Transferase</keyword>
<dbReference type="OrthoDB" id="10260828at2759"/>
<evidence type="ECO:0000256" key="4">
    <source>
        <dbReference type="ARBA" id="ARBA00022679"/>
    </source>
</evidence>
<dbReference type="AlphaFoldDB" id="A0A5N6TEJ8"/>
<evidence type="ECO:0000256" key="3">
    <source>
        <dbReference type="ARBA" id="ARBA00022576"/>
    </source>
</evidence>
<dbReference type="PANTHER" id="PTHR43206">
    <property type="entry name" value="AMINOTRANSFERASE"/>
    <property type="match status" value="1"/>
</dbReference>
<dbReference type="GO" id="GO:0008483">
    <property type="term" value="F:transaminase activity"/>
    <property type="evidence" value="ECO:0007669"/>
    <property type="project" value="UniProtKB-KW"/>
</dbReference>
<dbReference type="GO" id="GO:0030170">
    <property type="term" value="F:pyridoxal phosphate binding"/>
    <property type="evidence" value="ECO:0007669"/>
    <property type="project" value="InterPro"/>
</dbReference>
<dbReference type="InterPro" id="IPR005814">
    <property type="entry name" value="Aminotrans_3"/>
</dbReference>
<evidence type="ECO:0000313" key="5">
    <source>
        <dbReference type="EMBL" id="KAE8144726.1"/>
    </source>
</evidence>
<comment type="similarity">
    <text evidence="2">Belongs to the class-III pyridoxal-phosphate-dependent aminotransferase family.</text>
</comment>
<dbReference type="GO" id="GO:0005739">
    <property type="term" value="C:mitochondrion"/>
    <property type="evidence" value="ECO:0007669"/>
    <property type="project" value="TreeGrafter"/>
</dbReference>
<dbReference type="Gene3D" id="3.40.640.10">
    <property type="entry name" value="Type I PLP-dependent aspartate aminotransferase-like (Major domain)"/>
    <property type="match status" value="1"/>
</dbReference>
<dbReference type="PANTHER" id="PTHR43206:SF1">
    <property type="entry name" value="4-AMINOBUTYRATE AMINOTRANSFERASE, MITOCHONDRIAL"/>
    <property type="match status" value="1"/>
</dbReference>
<dbReference type="Proteomes" id="UP000325780">
    <property type="component" value="Unassembled WGS sequence"/>
</dbReference>
<dbReference type="EMBL" id="ML742447">
    <property type="protein sequence ID" value="KAE8144726.1"/>
    <property type="molecule type" value="Genomic_DNA"/>
</dbReference>
<dbReference type="Pfam" id="PF00202">
    <property type="entry name" value="Aminotran_3"/>
    <property type="match status" value="2"/>
</dbReference>
<protein>
    <submittedName>
        <fullName evidence="5">Pyridoxal phosphate-dependent transferase</fullName>
    </submittedName>
</protein>
<reference evidence="5 6" key="1">
    <citation type="submission" date="2019-04" db="EMBL/GenBank/DDBJ databases">
        <title>Friends and foes A comparative genomics study of 23 Aspergillus species from section Flavi.</title>
        <authorList>
            <consortium name="DOE Joint Genome Institute"/>
            <person name="Kjaerbolling I."/>
            <person name="Vesth T."/>
            <person name="Frisvad J.C."/>
            <person name="Nybo J.L."/>
            <person name="Theobald S."/>
            <person name="Kildgaard S."/>
            <person name="Isbrandt T."/>
            <person name="Kuo A."/>
            <person name="Sato A."/>
            <person name="Lyhne E.K."/>
            <person name="Kogle M.E."/>
            <person name="Wiebenga A."/>
            <person name="Kun R.S."/>
            <person name="Lubbers R.J."/>
            <person name="Makela M.R."/>
            <person name="Barry K."/>
            <person name="Chovatia M."/>
            <person name="Clum A."/>
            <person name="Daum C."/>
            <person name="Haridas S."/>
            <person name="He G."/>
            <person name="LaButti K."/>
            <person name="Lipzen A."/>
            <person name="Mondo S."/>
            <person name="Riley R."/>
            <person name="Salamov A."/>
            <person name="Simmons B.A."/>
            <person name="Magnuson J.K."/>
            <person name="Henrissat B."/>
            <person name="Mortensen U.H."/>
            <person name="Larsen T.O."/>
            <person name="Devries R.P."/>
            <person name="Grigoriev I.V."/>
            <person name="Machida M."/>
            <person name="Baker S.E."/>
            <person name="Andersen M.R."/>
        </authorList>
    </citation>
    <scope>NUCLEOTIDE SEQUENCE [LARGE SCALE GENOMIC DNA]</scope>
    <source>
        <strain evidence="5 6">IBT 18842</strain>
    </source>
</reference>
<organism evidence="5 6">
    <name type="scientific">Aspergillus avenaceus</name>
    <dbReference type="NCBI Taxonomy" id="36643"/>
    <lineage>
        <taxon>Eukaryota</taxon>
        <taxon>Fungi</taxon>
        <taxon>Dikarya</taxon>
        <taxon>Ascomycota</taxon>
        <taxon>Pezizomycotina</taxon>
        <taxon>Eurotiomycetes</taxon>
        <taxon>Eurotiomycetidae</taxon>
        <taxon>Eurotiales</taxon>
        <taxon>Aspergillaceae</taxon>
        <taxon>Aspergillus</taxon>
        <taxon>Aspergillus subgen. Circumdati</taxon>
    </lineage>
</organism>
<name>A0A5N6TEJ8_ASPAV</name>
<dbReference type="InterPro" id="IPR015421">
    <property type="entry name" value="PyrdxlP-dep_Trfase_major"/>
</dbReference>
<dbReference type="InterPro" id="IPR015424">
    <property type="entry name" value="PyrdxlP-dep_Trfase"/>
</dbReference>
<gene>
    <name evidence="5" type="ORF">BDV25DRAFT_145338</name>
</gene>
<keyword evidence="3" id="KW-0032">Aminotransferase</keyword>
<evidence type="ECO:0000256" key="1">
    <source>
        <dbReference type="ARBA" id="ARBA00001933"/>
    </source>
</evidence>
<dbReference type="SUPFAM" id="SSF53383">
    <property type="entry name" value="PLP-dependent transferases"/>
    <property type="match status" value="1"/>
</dbReference>
<evidence type="ECO:0000313" key="6">
    <source>
        <dbReference type="Proteomes" id="UP000325780"/>
    </source>
</evidence>